<evidence type="ECO:0000256" key="15">
    <source>
        <dbReference type="SAM" id="Phobius"/>
    </source>
</evidence>
<feature type="domain" description="EGF-like" evidence="16">
    <location>
        <begin position="105"/>
        <end position="143"/>
    </location>
</feature>
<dbReference type="InterPro" id="IPR026823">
    <property type="entry name" value="cEGF"/>
</dbReference>
<dbReference type="SUPFAM" id="SSF57184">
    <property type="entry name" value="Growth factor receptor domain"/>
    <property type="match status" value="1"/>
</dbReference>
<dbReference type="InterPro" id="IPR046338">
    <property type="entry name" value="GAIN_dom_sf"/>
</dbReference>
<dbReference type="FunFam" id="2.10.25.10:FF:000038">
    <property type="entry name" value="Fibrillin 2"/>
    <property type="match status" value="2"/>
</dbReference>
<evidence type="ECO:0000256" key="2">
    <source>
        <dbReference type="ARBA" id="ARBA00004613"/>
    </source>
</evidence>
<dbReference type="AlphaFoldDB" id="F6UCI3"/>
<keyword evidence="11 15" id="KW-0472">Membrane</keyword>
<keyword evidence="7" id="KW-0732">Signal</keyword>
<accession>F6UCI3</accession>
<evidence type="ECO:0000256" key="3">
    <source>
        <dbReference type="ARBA" id="ARBA00022475"/>
    </source>
</evidence>
<dbReference type="GO" id="GO:0005201">
    <property type="term" value="F:extracellular matrix structural constituent"/>
    <property type="evidence" value="ECO:0000318"/>
    <property type="project" value="GO_Central"/>
</dbReference>
<evidence type="ECO:0000256" key="10">
    <source>
        <dbReference type="ARBA" id="ARBA00022989"/>
    </source>
</evidence>
<feature type="domain" description="EGF-like" evidence="16">
    <location>
        <begin position="65"/>
        <end position="104"/>
    </location>
</feature>
<dbReference type="Pfam" id="PF07645">
    <property type="entry name" value="EGF_CA"/>
    <property type="match status" value="1"/>
</dbReference>
<dbReference type="OMA" id="PCHENAY"/>
<keyword evidence="9" id="KW-0106">Calcium</keyword>
<dbReference type="HOGENOM" id="CLU_485363_0_0_1"/>
<dbReference type="FunFam" id="2.10.25.10:FF:000506">
    <property type="entry name" value="Adhesion G protein-coupled receptor E1"/>
    <property type="match status" value="1"/>
</dbReference>
<evidence type="ECO:0000256" key="7">
    <source>
        <dbReference type="ARBA" id="ARBA00022729"/>
    </source>
</evidence>
<keyword evidence="5 14" id="KW-0245">EGF-like domain</keyword>
<dbReference type="InterPro" id="IPR001881">
    <property type="entry name" value="EGF-like_Ca-bd_dom"/>
</dbReference>
<feature type="domain" description="EGF-like" evidence="16">
    <location>
        <begin position="1"/>
        <end position="23"/>
    </location>
</feature>
<dbReference type="PROSITE" id="PS00010">
    <property type="entry name" value="ASX_HYDROXYL"/>
    <property type="match status" value="4"/>
</dbReference>
<keyword evidence="3" id="KW-1003">Cell membrane</keyword>
<dbReference type="InterPro" id="IPR000152">
    <property type="entry name" value="EGF-type_Asp/Asn_hydroxyl_site"/>
</dbReference>
<feature type="disulfide bond" evidence="14">
    <location>
        <begin position="13"/>
        <end position="22"/>
    </location>
</feature>
<keyword evidence="6 15" id="KW-0812">Transmembrane</keyword>
<reference evidence="18" key="1">
    <citation type="journal article" date="2002" name="Science">
        <title>The draft genome of Ciona intestinalis: insights into chordate and vertebrate origins.</title>
        <authorList>
            <person name="Dehal P."/>
            <person name="Satou Y."/>
            <person name="Campbell R.K."/>
            <person name="Chapman J."/>
            <person name="Degnan B."/>
            <person name="De Tomaso A."/>
            <person name="Davidson B."/>
            <person name="Di Gregorio A."/>
            <person name="Gelpke M."/>
            <person name="Goodstein D.M."/>
            <person name="Harafuji N."/>
            <person name="Hastings K.E."/>
            <person name="Ho I."/>
            <person name="Hotta K."/>
            <person name="Huang W."/>
            <person name="Kawashima T."/>
            <person name="Lemaire P."/>
            <person name="Martinez D."/>
            <person name="Meinertzhagen I.A."/>
            <person name="Necula S."/>
            <person name="Nonaka M."/>
            <person name="Putnam N."/>
            <person name="Rash S."/>
            <person name="Saiga H."/>
            <person name="Satake M."/>
            <person name="Terry A."/>
            <person name="Yamada L."/>
            <person name="Wang H.G."/>
            <person name="Awazu S."/>
            <person name="Azumi K."/>
            <person name="Boore J."/>
            <person name="Branno M."/>
            <person name="Chin-Bow S."/>
            <person name="DeSantis R."/>
            <person name="Doyle S."/>
            <person name="Francino P."/>
            <person name="Keys D.N."/>
            <person name="Haga S."/>
            <person name="Hayashi H."/>
            <person name="Hino K."/>
            <person name="Imai K.S."/>
            <person name="Inaba K."/>
            <person name="Kano S."/>
            <person name="Kobayashi K."/>
            <person name="Kobayashi M."/>
            <person name="Lee B.I."/>
            <person name="Makabe K.W."/>
            <person name="Manohar C."/>
            <person name="Matassi G."/>
            <person name="Medina M."/>
            <person name="Mochizuki Y."/>
            <person name="Mount S."/>
            <person name="Morishita T."/>
            <person name="Miura S."/>
            <person name="Nakayama A."/>
            <person name="Nishizaka S."/>
            <person name="Nomoto H."/>
            <person name="Ohta F."/>
            <person name="Oishi K."/>
            <person name="Rigoutsos I."/>
            <person name="Sano M."/>
            <person name="Sasaki A."/>
            <person name="Sasakura Y."/>
            <person name="Shoguchi E."/>
            <person name="Shin-i T."/>
            <person name="Spagnuolo A."/>
            <person name="Stainier D."/>
            <person name="Suzuki M.M."/>
            <person name="Tassy O."/>
            <person name="Takatori N."/>
            <person name="Tokuoka M."/>
            <person name="Yagi K."/>
            <person name="Yoshizaki F."/>
            <person name="Wada S."/>
            <person name="Zhang C."/>
            <person name="Hyatt P.D."/>
            <person name="Larimer F."/>
            <person name="Detter C."/>
            <person name="Doggett N."/>
            <person name="Glavina T."/>
            <person name="Hawkins T."/>
            <person name="Richardson P."/>
            <person name="Lucas S."/>
            <person name="Kohara Y."/>
            <person name="Levine M."/>
            <person name="Satoh N."/>
            <person name="Rokhsar D.S."/>
        </authorList>
    </citation>
    <scope>NUCLEOTIDE SEQUENCE [LARGE SCALE GENOMIC DNA]</scope>
</reference>
<dbReference type="GO" id="GO:0005886">
    <property type="term" value="C:plasma membrane"/>
    <property type="evidence" value="ECO:0007669"/>
    <property type="project" value="UniProtKB-SubCell"/>
</dbReference>
<dbReference type="PROSITE" id="PS01187">
    <property type="entry name" value="EGF_CA"/>
    <property type="match status" value="2"/>
</dbReference>
<reference evidence="17" key="2">
    <citation type="journal article" date="2008" name="Genome Biol.">
        <title>Improved genome assembly and evidence-based global gene model set for the chordate Ciona intestinalis: new insight into intron and operon populations.</title>
        <authorList>
            <person name="Satou Y."/>
            <person name="Mineta K."/>
            <person name="Ogasawara M."/>
            <person name="Sasakura Y."/>
            <person name="Shoguchi E."/>
            <person name="Ueno K."/>
            <person name="Yamada L."/>
            <person name="Matsumoto J."/>
            <person name="Wasserscheid J."/>
            <person name="Dewar K."/>
            <person name="Wiley G.B."/>
            <person name="Macmil S.L."/>
            <person name="Roe B.A."/>
            <person name="Zeller R.W."/>
            <person name="Hastings K.E."/>
            <person name="Lemaire P."/>
            <person name="Lindquist E."/>
            <person name="Endo T."/>
            <person name="Hotta K."/>
            <person name="Inaba K."/>
        </authorList>
    </citation>
    <scope>NUCLEOTIDE SEQUENCE [LARGE SCALE GENOMIC DNA]</scope>
    <source>
        <strain evidence="17">wild type</strain>
    </source>
</reference>
<dbReference type="CDD" id="cd00054">
    <property type="entry name" value="EGF_CA"/>
    <property type="match status" value="3"/>
</dbReference>
<dbReference type="Proteomes" id="UP000008144">
    <property type="component" value="Chromosome 4"/>
</dbReference>
<reference evidence="17" key="3">
    <citation type="submission" date="2025-08" db="UniProtKB">
        <authorList>
            <consortium name="Ensembl"/>
        </authorList>
    </citation>
    <scope>IDENTIFICATION</scope>
</reference>
<evidence type="ECO:0000259" key="16">
    <source>
        <dbReference type="PROSITE" id="PS50026"/>
    </source>
</evidence>
<dbReference type="STRING" id="7719.ENSCINP00000024948"/>
<protein>
    <recommendedName>
        <fullName evidence="16">EGF-like domain-containing protein</fullName>
    </recommendedName>
</protein>
<dbReference type="InterPro" id="IPR051586">
    <property type="entry name" value="PKC-binding_NELL"/>
</dbReference>
<dbReference type="Pfam" id="PF12662">
    <property type="entry name" value="cEGF"/>
    <property type="match status" value="1"/>
</dbReference>
<feature type="domain" description="EGF-like" evidence="16">
    <location>
        <begin position="144"/>
        <end position="186"/>
    </location>
</feature>
<dbReference type="InterPro" id="IPR024731">
    <property type="entry name" value="NELL2-like_EGF"/>
</dbReference>
<dbReference type="InterPro" id="IPR000742">
    <property type="entry name" value="EGF"/>
</dbReference>
<evidence type="ECO:0000256" key="4">
    <source>
        <dbReference type="ARBA" id="ARBA00022525"/>
    </source>
</evidence>
<reference evidence="17" key="4">
    <citation type="submission" date="2025-09" db="UniProtKB">
        <authorList>
            <consortium name="Ensembl"/>
        </authorList>
    </citation>
    <scope>IDENTIFICATION</scope>
</reference>
<dbReference type="Ensembl" id="ENSCINT00000025194.2">
    <property type="protein sequence ID" value="ENSCINP00000024948.2"/>
    <property type="gene ID" value="ENSCING00000013635.2"/>
</dbReference>
<evidence type="ECO:0000256" key="11">
    <source>
        <dbReference type="ARBA" id="ARBA00023136"/>
    </source>
</evidence>
<keyword evidence="18" id="KW-1185">Reference proteome</keyword>
<evidence type="ECO:0000256" key="8">
    <source>
        <dbReference type="ARBA" id="ARBA00022737"/>
    </source>
</evidence>
<dbReference type="Pfam" id="PF01825">
    <property type="entry name" value="GPS"/>
    <property type="match status" value="1"/>
</dbReference>
<evidence type="ECO:0000256" key="1">
    <source>
        <dbReference type="ARBA" id="ARBA00004236"/>
    </source>
</evidence>
<proteinExistence type="predicted"/>
<evidence type="ECO:0000313" key="17">
    <source>
        <dbReference type="Ensembl" id="ENSCINP00000024948.2"/>
    </source>
</evidence>
<keyword evidence="4" id="KW-0964">Secreted</keyword>
<dbReference type="PANTHER" id="PTHR24042">
    <property type="entry name" value="NEL HOMOLOG"/>
    <property type="match status" value="1"/>
</dbReference>
<evidence type="ECO:0000256" key="6">
    <source>
        <dbReference type="ARBA" id="ARBA00022692"/>
    </source>
</evidence>
<evidence type="ECO:0000256" key="14">
    <source>
        <dbReference type="PROSITE-ProRule" id="PRU00076"/>
    </source>
</evidence>
<keyword evidence="12 14" id="KW-1015">Disulfide bond</keyword>
<dbReference type="PANTHER" id="PTHR24042:SF5">
    <property type="entry name" value="EGF-LIKE CALCIUM-BINDING DOMAIN-CONTAINING PROTEIN"/>
    <property type="match status" value="1"/>
</dbReference>
<dbReference type="InterPro" id="IPR000203">
    <property type="entry name" value="GPS"/>
</dbReference>
<comment type="caution">
    <text evidence="14">Lacks conserved residue(s) required for the propagation of feature annotation.</text>
</comment>
<comment type="subcellular location">
    <subcellularLocation>
        <location evidence="1">Cell membrane</location>
    </subcellularLocation>
    <subcellularLocation>
        <location evidence="2">Secreted</location>
    </subcellularLocation>
</comment>
<dbReference type="PROSITE" id="PS01186">
    <property type="entry name" value="EGF_2"/>
    <property type="match status" value="4"/>
</dbReference>
<dbReference type="PROSITE" id="PS50026">
    <property type="entry name" value="EGF_3"/>
    <property type="match status" value="5"/>
</dbReference>
<dbReference type="Pfam" id="PF12947">
    <property type="entry name" value="EGF_3"/>
    <property type="match status" value="3"/>
</dbReference>
<dbReference type="InterPro" id="IPR018097">
    <property type="entry name" value="EGF_Ca-bd_CS"/>
</dbReference>
<dbReference type="Gene3D" id="2.10.25.10">
    <property type="entry name" value="Laminin"/>
    <property type="match status" value="5"/>
</dbReference>
<keyword evidence="8" id="KW-0677">Repeat</keyword>
<evidence type="ECO:0000256" key="13">
    <source>
        <dbReference type="ARBA" id="ARBA00023180"/>
    </source>
</evidence>
<dbReference type="InterPro" id="IPR009030">
    <property type="entry name" value="Growth_fac_rcpt_cys_sf"/>
</dbReference>
<sequence>MCVNNDGSYMCICKPGYATSNCTDVNECNNGEAKCHSNATCNNTMGNYTCTCYTGFIGDGYNCIDRNECSADNACSANATCTNHGGGYTCTCKSGFSGDGHTCTDINECSSNPCHENAYCNNTDGSYTCTCKKDYSGDGKSCQLLLHCSTNGVFECHKYASCVSDNNGQYSCKCNPGFQGDGTTCSGICNLQVYQNLTFNETQVPFVQASNEKCSNGLSKATAVCTPGTNGLFSFAKLKSIPCNASLLSLENGNAEETTATIQVLTSHAENISTSEVSVVVDYFVNITDNNQNETISTATFYSAASISSNLITKFFKTPDTPNNKENTKLRNNLVQSLTKLARSVELEPDDPLVVETDTVVIKVLQSSTDTTTLRFKPVVTSGNNITRTPVNVVLPSTVLQKAWGTTATRAKRETNGGRASFMLYIDDSLFPSSSNVTTVVEIDLGVEFVTGLQDPVKIEHYDKGGTLYGQTETEDTFTVVETVYSCEYWDFNKNDWSSEGCCFNYTSNPPECLCTHLTNFALIMKNNNAPADLALSVISDIGCILSIIGLFATIVIHAEDR</sequence>
<dbReference type="GO" id="GO:0005576">
    <property type="term" value="C:extracellular region"/>
    <property type="evidence" value="ECO:0000318"/>
    <property type="project" value="GO_Central"/>
</dbReference>
<evidence type="ECO:0000256" key="12">
    <source>
        <dbReference type="ARBA" id="ARBA00023157"/>
    </source>
</evidence>
<dbReference type="Gene3D" id="2.60.220.50">
    <property type="match status" value="1"/>
</dbReference>
<dbReference type="SMART" id="SM00179">
    <property type="entry name" value="EGF_CA"/>
    <property type="match status" value="5"/>
</dbReference>
<dbReference type="InParanoid" id="F6UCI3"/>
<dbReference type="GO" id="GO:0005509">
    <property type="term" value="F:calcium ion binding"/>
    <property type="evidence" value="ECO:0007669"/>
    <property type="project" value="InterPro"/>
</dbReference>
<name>F6UCI3_CIOIN</name>
<organism evidence="17 18">
    <name type="scientific">Ciona intestinalis</name>
    <name type="common">Transparent sea squirt</name>
    <name type="synonym">Ascidia intestinalis</name>
    <dbReference type="NCBI Taxonomy" id="7719"/>
    <lineage>
        <taxon>Eukaryota</taxon>
        <taxon>Metazoa</taxon>
        <taxon>Chordata</taxon>
        <taxon>Tunicata</taxon>
        <taxon>Ascidiacea</taxon>
        <taxon>Phlebobranchia</taxon>
        <taxon>Cionidae</taxon>
        <taxon>Ciona</taxon>
    </lineage>
</organism>
<dbReference type="EMBL" id="EAAA01001890">
    <property type="status" value="NOT_ANNOTATED_CDS"/>
    <property type="molecule type" value="Genomic_DNA"/>
</dbReference>
<evidence type="ECO:0000256" key="5">
    <source>
        <dbReference type="ARBA" id="ARBA00022536"/>
    </source>
</evidence>
<feature type="domain" description="EGF-like" evidence="16">
    <location>
        <begin position="24"/>
        <end position="64"/>
    </location>
</feature>
<evidence type="ECO:0000313" key="18">
    <source>
        <dbReference type="Proteomes" id="UP000008144"/>
    </source>
</evidence>
<dbReference type="SMART" id="SM00181">
    <property type="entry name" value="EGF"/>
    <property type="match status" value="5"/>
</dbReference>
<keyword evidence="10 15" id="KW-1133">Transmembrane helix</keyword>
<feature type="transmembrane region" description="Helical" evidence="15">
    <location>
        <begin position="534"/>
        <end position="557"/>
    </location>
</feature>
<evidence type="ECO:0000256" key="9">
    <source>
        <dbReference type="ARBA" id="ARBA00022837"/>
    </source>
</evidence>
<dbReference type="InterPro" id="IPR049883">
    <property type="entry name" value="NOTCH1_EGF-like"/>
</dbReference>
<dbReference type="GeneTree" id="ENSGT00940000164251"/>
<keyword evidence="13" id="KW-0325">Glycoprotein</keyword>